<reference evidence="2" key="1">
    <citation type="submission" date="2018-05" db="EMBL/GenBank/DDBJ databases">
        <authorList>
            <person name="Lanie J.A."/>
            <person name="Ng W.-L."/>
            <person name="Kazmierczak K.M."/>
            <person name="Andrzejewski T.M."/>
            <person name="Davidsen T.M."/>
            <person name="Wayne K.J."/>
            <person name="Tettelin H."/>
            <person name="Glass J.I."/>
            <person name="Rusch D."/>
            <person name="Podicherti R."/>
            <person name="Tsui H.-C.T."/>
            <person name="Winkler M.E."/>
        </authorList>
    </citation>
    <scope>NUCLEOTIDE SEQUENCE</scope>
</reference>
<evidence type="ECO:0000313" key="2">
    <source>
        <dbReference type="EMBL" id="SVC19869.1"/>
    </source>
</evidence>
<name>A0A382K6R4_9ZZZZ</name>
<dbReference type="EMBL" id="UINC01078620">
    <property type="protein sequence ID" value="SVC19869.1"/>
    <property type="molecule type" value="Genomic_DNA"/>
</dbReference>
<accession>A0A382K6R4</accession>
<sequence length="52" mass="5979">QPGLERLGRQRESHGRRNGPRVGERDLLRGRGIRSRSSEARGRRGCDRGRRV</sequence>
<feature type="non-terminal residue" evidence="2">
    <location>
        <position position="52"/>
    </location>
</feature>
<proteinExistence type="predicted"/>
<feature type="compositionally biased region" description="Basic and acidic residues" evidence="1">
    <location>
        <begin position="1"/>
        <end position="15"/>
    </location>
</feature>
<feature type="non-terminal residue" evidence="2">
    <location>
        <position position="1"/>
    </location>
</feature>
<feature type="compositionally biased region" description="Basic and acidic residues" evidence="1">
    <location>
        <begin position="36"/>
        <end position="52"/>
    </location>
</feature>
<protein>
    <submittedName>
        <fullName evidence="2">Uncharacterized protein</fullName>
    </submittedName>
</protein>
<dbReference type="AlphaFoldDB" id="A0A382K6R4"/>
<evidence type="ECO:0000256" key="1">
    <source>
        <dbReference type="SAM" id="MobiDB-lite"/>
    </source>
</evidence>
<organism evidence="2">
    <name type="scientific">marine metagenome</name>
    <dbReference type="NCBI Taxonomy" id="408172"/>
    <lineage>
        <taxon>unclassified sequences</taxon>
        <taxon>metagenomes</taxon>
        <taxon>ecological metagenomes</taxon>
    </lineage>
</organism>
<feature type="region of interest" description="Disordered" evidence="1">
    <location>
        <begin position="1"/>
        <end position="52"/>
    </location>
</feature>
<gene>
    <name evidence="2" type="ORF">METZ01_LOCUS272723</name>
</gene>